<evidence type="ECO:0000313" key="3">
    <source>
        <dbReference type="EMBL" id="EFN51099.1"/>
    </source>
</evidence>
<evidence type="ECO:0000256" key="2">
    <source>
        <dbReference type="SAM" id="Phobius"/>
    </source>
</evidence>
<keyword evidence="2" id="KW-1133">Transmembrane helix</keyword>
<keyword evidence="2" id="KW-0472">Membrane</keyword>
<feature type="transmembrane region" description="Helical" evidence="2">
    <location>
        <begin position="46"/>
        <end position="68"/>
    </location>
</feature>
<feature type="transmembrane region" description="Helical" evidence="2">
    <location>
        <begin position="242"/>
        <end position="262"/>
    </location>
</feature>
<proteinExistence type="predicted"/>
<accession>E1ZSU7</accession>
<dbReference type="AlphaFoldDB" id="E1ZSU7"/>
<dbReference type="EMBL" id="GL433868">
    <property type="protein sequence ID" value="EFN51099.1"/>
    <property type="molecule type" value="Genomic_DNA"/>
</dbReference>
<dbReference type="GeneID" id="17350511"/>
<dbReference type="OrthoDB" id="515925at2759"/>
<dbReference type="RefSeq" id="XP_005843201.1">
    <property type="nucleotide sequence ID" value="XM_005843139.1"/>
</dbReference>
<sequence>MCLLGICEQHPSTAGDGSRPGHEWNATAAVIDPLAAQQPSGGSITLFVPLGVMLGCVVLAALVLALWWTKRLHHEEQGQVFAADVERGGPRCSLESERNAPYLPKIPVIIVLPDNTSMSLGWEVEHTPCRSPTAAMASSASGSGSSAGGEEEEEEKPFTARLSAALEAASSRASLAADASSPGPATAASGTPAATQQDAAVVPSHRRTAGAANATSGTSTRGSAPTAAPASSRQPVASGPDLAAIALGVVVLVVSLVALQIFRSRRSGLGWKVLLPWNWKSIGRPEPDQEQAAVAAADQLAAELQATGKAPSSAR</sequence>
<feature type="compositionally biased region" description="Low complexity" evidence="1">
    <location>
        <begin position="209"/>
        <end position="233"/>
    </location>
</feature>
<protein>
    <submittedName>
        <fullName evidence="3">Uncharacterized protein</fullName>
    </submittedName>
</protein>
<name>E1ZSU7_CHLVA</name>
<gene>
    <name evidence="3" type="ORF">CHLNCDRAFT_141425</name>
</gene>
<evidence type="ECO:0000256" key="1">
    <source>
        <dbReference type="SAM" id="MobiDB-lite"/>
    </source>
</evidence>
<reference evidence="3 4" key="1">
    <citation type="journal article" date="2010" name="Plant Cell">
        <title>The Chlorella variabilis NC64A genome reveals adaptation to photosymbiosis, coevolution with viruses, and cryptic sex.</title>
        <authorList>
            <person name="Blanc G."/>
            <person name="Duncan G."/>
            <person name="Agarkova I."/>
            <person name="Borodovsky M."/>
            <person name="Gurnon J."/>
            <person name="Kuo A."/>
            <person name="Lindquist E."/>
            <person name="Lucas S."/>
            <person name="Pangilinan J."/>
            <person name="Polle J."/>
            <person name="Salamov A."/>
            <person name="Terry A."/>
            <person name="Yamada T."/>
            <person name="Dunigan D.D."/>
            <person name="Grigoriev I.V."/>
            <person name="Claverie J.M."/>
            <person name="Van Etten J.L."/>
        </authorList>
    </citation>
    <scope>NUCLEOTIDE SEQUENCE [LARGE SCALE GENOMIC DNA]</scope>
    <source>
        <strain evidence="3 4">NC64A</strain>
    </source>
</reference>
<feature type="region of interest" description="Disordered" evidence="1">
    <location>
        <begin position="173"/>
        <end position="237"/>
    </location>
</feature>
<dbReference type="InParanoid" id="E1ZSU7"/>
<feature type="compositionally biased region" description="Low complexity" evidence="1">
    <location>
        <begin position="173"/>
        <end position="195"/>
    </location>
</feature>
<organism evidence="4">
    <name type="scientific">Chlorella variabilis</name>
    <name type="common">Green alga</name>
    <dbReference type="NCBI Taxonomy" id="554065"/>
    <lineage>
        <taxon>Eukaryota</taxon>
        <taxon>Viridiplantae</taxon>
        <taxon>Chlorophyta</taxon>
        <taxon>core chlorophytes</taxon>
        <taxon>Trebouxiophyceae</taxon>
        <taxon>Chlorellales</taxon>
        <taxon>Chlorellaceae</taxon>
        <taxon>Chlorella clade</taxon>
        <taxon>Chlorella</taxon>
    </lineage>
</organism>
<feature type="compositionally biased region" description="Low complexity" evidence="1">
    <location>
        <begin position="134"/>
        <end position="144"/>
    </location>
</feature>
<dbReference type="KEGG" id="cvr:CHLNCDRAFT_141425"/>
<dbReference type="Proteomes" id="UP000008141">
    <property type="component" value="Unassembled WGS sequence"/>
</dbReference>
<feature type="region of interest" description="Disordered" evidence="1">
    <location>
        <begin position="131"/>
        <end position="159"/>
    </location>
</feature>
<evidence type="ECO:0000313" key="4">
    <source>
        <dbReference type="Proteomes" id="UP000008141"/>
    </source>
</evidence>
<keyword evidence="4" id="KW-1185">Reference proteome</keyword>
<keyword evidence="2" id="KW-0812">Transmembrane</keyword>